<dbReference type="PROSITE" id="PS51257">
    <property type="entry name" value="PROKAR_LIPOPROTEIN"/>
    <property type="match status" value="1"/>
</dbReference>
<dbReference type="Pfam" id="PF11279">
    <property type="entry name" value="DUF3080"/>
    <property type="match status" value="1"/>
</dbReference>
<sequence>MATLRIETYFIQRIGLLISTFLVFGCDQRSNNPEAHFKDYIARISAVQESEKLTIPSTIYHQVPAKRELQFALPTIQLGLLEGYELRKCGLFHLIAERNSILGKVQDDFRLMEFQIKLLSGLTHCIQSNAISEDLKAKLIRIQLDKQQQLPFRLYNLIYASQSMQKQLSATQWLDSSSLTATNSIKHAMETIKGYQSYLTINSTNLASLSNHQEPIEKQLVLGPLLFSLLNSAQLLETATAQLKRYDHKVICGKNRNQTRFRHLINVFQISFTKRIQPYLVSLDRIYQTLQPELVILSTQYLDSPHSKEKYTFPLSPAYENFKTTVKEHVRYWQALFKRCRVNVSNVMK</sequence>
<accession>A0ABM9A580</accession>
<name>A0ABM9A580_9VIBR</name>
<dbReference type="RefSeq" id="WP_237361961.1">
    <property type="nucleotide sequence ID" value="NZ_CAKLDM010000002.1"/>
</dbReference>
<dbReference type="EMBL" id="CAKLDM010000002">
    <property type="protein sequence ID" value="CAH0539907.1"/>
    <property type="molecule type" value="Genomic_DNA"/>
</dbReference>
<evidence type="ECO:0000313" key="2">
    <source>
        <dbReference type="Proteomes" id="UP000838748"/>
    </source>
</evidence>
<evidence type="ECO:0008006" key="3">
    <source>
        <dbReference type="Google" id="ProtNLM"/>
    </source>
</evidence>
<keyword evidence="2" id="KW-1185">Reference proteome</keyword>
<reference evidence="1" key="1">
    <citation type="submission" date="2021-11" db="EMBL/GenBank/DDBJ databases">
        <authorList>
            <person name="Rodrigo-Torres L."/>
            <person name="Arahal R. D."/>
            <person name="Lucena T."/>
        </authorList>
    </citation>
    <scope>NUCLEOTIDE SEQUENCE</scope>
    <source>
        <strain evidence="1">CECT 7928</strain>
    </source>
</reference>
<organism evidence="1 2">
    <name type="scientific">Vibrio marisflavi CECT 7928</name>
    <dbReference type="NCBI Taxonomy" id="634439"/>
    <lineage>
        <taxon>Bacteria</taxon>
        <taxon>Pseudomonadati</taxon>
        <taxon>Pseudomonadota</taxon>
        <taxon>Gammaproteobacteria</taxon>
        <taxon>Vibrionales</taxon>
        <taxon>Vibrionaceae</taxon>
        <taxon>Vibrio</taxon>
    </lineage>
</organism>
<protein>
    <recommendedName>
        <fullName evidence="3">DUF3080 domain-containing protein</fullName>
    </recommendedName>
</protein>
<dbReference type="InterPro" id="IPR021431">
    <property type="entry name" value="DUF3080"/>
</dbReference>
<dbReference type="Proteomes" id="UP000838748">
    <property type="component" value="Unassembled WGS sequence"/>
</dbReference>
<gene>
    <name evidence="1" type="ORF">VMF7928_02518</name>
</gene>
<comment type="caution">
    <text evidence="1">The sequence shown here is derived from an EMBL/GenBank/DDBJ whole genome shotgun (WGS) entry which is preliminary data.</text>
</comment>
<evidence type="ECO:0000313" key="1">
    <source>
        <dbReference type="EMBL" id="CAH0539907.1"/>
    </source>
</evidence>
<proteinExistence type="predicted"/>